<keyword evidence="3" id="KW-1185">Reference proteome</keyword>
<evidence type="ECO:0000259" key="1">
    <source>
        <dbReference type="Pfam" id="PF02915"/>
    </source>
</evidence>
<name>A0A1I2U124_9FIRM</name>
<dbReference type="InterPro" id="IPR012347">
    <property type="entry name" value="Ferritin-like"/>
</dbReference>
<accession>A0A1I2U124</accession>
<dbReference type="Pfam" id="PF02915">
    <property type="entry name" value="Rubrerythrin"/>
    <property type="match status" value="1"/>
</dbReference>
<dbReference type="STRING" id="341036.SAMN05660649_02445"/>
<organism evidence="2 3">
    <name type="scientific">Desulfotruncus arcticus DSM 17038</name>
    <dbReference type="NCBI Taxonomy" id="1121424"/>
    <lineage>
        <taxon>Bacteria</taxon>
        <taxon>Bacillati</taxon>
        <taxon>Bacillota</taxon>
        <taxon>Clostridia</taxon>
        <taxon>Eubacteriales</taxon>
        <taxon>Desulfallaceae</taxon>
        <taxon>Desulfotruncus</taxon>
    </lineage>
</organism>
<dbReference type="CDD" id="cd01045">
    <property type="entry name" value="Ferritin_like_AB"/>
    <property type="match status" value="1"/>
</dbReference>
<dbReference type="Proteomes" id="UP000199337">
    <property type="component" value="Unassembled WGS sequence"/>
</dbReference>
<dbReference type="AlphaFoldDB" id="A0A1I2U124"/>
<proteinExistence type="predicted"/>
<sequence length="162" mass="18534">MSNQVTMPEVYKIALNNELRGAGFYSSMARRSKNSATADIFHKLSEEEKEHHRLFQMLLDKTGDTSKDSILGSETAAFLKSLFKTSVFPADAEELTDRITPEEALSIGIQAEKDSILLYHELFTQTENNEIQAMLSKLLLEEKMHLVELREQLEEMQRPKLN</sequence>
<feature type="domain" description="Rubrerythrin diiron-binding" evidence="1">
    <location>
        <begin position="12"/>
        <end position="150"/>
    </location>
</feature>
<dbReference type="PANTHER" id="PTHR33531">
    <property type="entry name" value="RUBRERYTHRIN SUBFAMILY"/>
    <property type="match status" value="1"/>
</dbReference>
<gene>
    <name evidence="2" type="ORF">SAMN05660649_02445</name>
</gene>
<dbReference type="InterPro" id="IPR009078">
    <property type="entry name" value="Ferritin-like_SF"/>
</dbReference>
<dbReference type="SUPFAM" id="SSF47240">
    <property type="entry name" value="Ferritin-like"/>
    <property type="match status" value="1"/>
</dbReference>
<dbReference type="EMBL" id="FOOX01000008">
    <property type="protein sequence ID" value="SFG70832.1"/>
    <property type="molecule type" value="Genomic_DNA"/>
</dbReference>
<evidence type="ECO:0000313" key="3">
    <source>
        <dbReference type="Proteomes" id="UP000199337"/>
    </source>
</evidence>
<evidence type="ECO:0000313" key="2">
    <source>
        <dbReference type="EMBL" id="SFG70832.1"/>
    </source>
</evidence>
<protein>
    <submittedName>
        <fullName evidence="2">Rubrerythrin</fullName>
    </submittedName>
</protein>
<dbReference type="Gene3D" id="1.20.1260.10">
    <property type="match status" value="1"/>
</dbReference>
<reference evidence="3" key="1">
    <citation type="submission" date="2016-10" db="EMBL/GenBank/DDBJ databases">
        <authorList>
            <person name="Varghese N."/>
            <person name="Submissions S."/>
        </authorList>
    </citation>
    <scope>NUCLEOTIDE SEQUENCE [LARGE SCALE GENOMIC DNA]</scope>
    <source>
        <strain evidence="3">DSM 17038</strain>
    </source>
</reference>
<dbReference type="InterPro" id="IPR003251">
    <property type="entry name" value="Rr_diiron-bd_dom"/>
</dbReference>
<dbReference type="PANTHER" id="PTHR33531:SF7">
    <property type="entry name" value="HYPOTHETICAL MEMBRANE PROTEIN, CONSERVED"/>
    <property type="match status" value="1"/>
</dbReference>
<dbReference type="GO" id="GO:0046872">
    <property type="term" value="F:metal ion binding"/>
    <property type="evidence" value="ECO:0007669"/>
    <property type="project" value="InterPro"/>
</dbReference>
<dbReference type="OrthoDB" id="271558at2"/>
<dbReference type="RefSeq" id="WP_092471648.1">
    <property type="nucleotide sequence ID" value="NZ_FOOX01000008.1"/>
</dbReference>
<dbReference type="GO" id="GO:0016491">
    <property type="term" value="F:oxidoreductase activity"/>
    <property type="evidence" value="ECO:0007669"/>
    <property type="project" value="InterPro"/>
</dbReference>